<evidence type="ECO:0000256" key="2">
    <source>
        <dbReference type="ARBA" id="ARBA00022840"/>
    </source>
</evidence>
<gene>
    <name evidence="4" type="ORF">F4148_06135</name>
</gene>
<dbReference type="PROSITE" id="PS50893">
    <property type="entry name" value="ABC_TRANSPORTER_2"/>
    <property type="match status" value="1"/>
</dbReference>
<keyword evidence="2 4" id="KW-0067">ATP-binding</keyword>
<reference evidence="4" key="1">
    <citation type="submission" date="2019-09" db="EMBL/GenBank/DDBJ databases">
        <title>Characterisation of the sponge microbiome using genome-centric metagenomics.</title>
        <authorList>
            <person name="Engelberts J.P."/>
            <person name="Robbins S.J."/>
            <person name="De Goeij J.M."/>
            <person name="Aranda M."/>
            <person name="Bell S.C."/>
            <person name="Webster N.S."/>
        </authorList>
    </citation>
    <scope>NUCLEOTIDE SEQUENCE</scope>
    <source>
        <strain evidence="4">SB0675_bin_29</strain>
    </source>
</reference>
<dbReference type="GO" id="GO:0005524">
    <property type="term" value="F:ATP binding"/>
    <property type="evidence" value="ECO:0007669"/>
    <property type="project" value="UniProtKB-KW"/>
</dbReference>
<sequence length="371" mass="41114">MSEETVLRTRDLSIGYRRTRRAPAVIASDLSFSLRPGELVCLLGPNGAGKSTLMRTLARLQPPLSGQIWLDERLLDDLRPGQLARRLSIVLTDRVDVGAMSGYGLVSLGRHPYTGWTGTLEEQDQQIVQWALQAVRATDLADRLTVEMSDGERQKVLIARALAQQPRVMLLDEPTAFLDLPRRVEVMDLLRQLASENRQAILLSTHDLDLALRNADRLWLLSADGELFDGAPEDLILNGAFERVFSAEGVTFDRERGSFHTRQEACGRLRLEGDGVAVFWTGRALERIGYAVEKEGENGDSASYATILPPQKSAIGTVSVRMQDDGLIYNLEMEGREDAFATLSALTTYLRRGGAGGETDAQIDEDLYARR</sequence>
<proteinExistence type="predicted"/>
<evidence type="ECO:0000313" key="4">
    <source>
        <dbReference type="EMBL" id="MYH61340.1"/>
    </source>
</evidence>
<keyword evidence="1" id="KW-0547">Nucleotide-binding</keyword>
<accession>A0A6B1FYL9</accession>
<dbReference type="AlphaFoldDB" id="A0A6B1FYL9"/>
<dbReference type="PANTHER" id="PTHR42794">
    <property type="entry name" value="HEMIN IMPORT ATP-BINDING PROTEIN HMUV"/>
    <property type="match status" value="1"/>
</dbReference>
<dbReference type="InterPro" id="IPR027417">
    <property type="entry name" value="P-loop_NTPase"/>
</dbReference>
<dbReference type="PANTHER" id="PTHR42794:SF2">
    <property type="entry name" value="ABC TRANSPORTER ATP-BINDING PROTEIN"/>
    <property type="match status" value="1"/>
</dbReference>
<protein>
    <submittedName>
        <fullName evidence="4">ABC transporter ATP-binding protein</fullName>
    </submittedName>
</protein>
<dbReference type="InterPro" id="IPR003439">
    <property type="entry name" value="ABC_transporter-like_ATP-bd"/>
</dbReference>
<dbReference type="InterPro" id="IPR003593">
    <property type="entry name" value="AAA+_ATPase"/>
</dbReference>
<feature type="domain" description="ABC transporter" evidence="3">
    <location>
        <begin position="7"/>
        <end position="248"/>
    </location>
</feature>
<name>A0A6B1FYL9_9CHLR</name>
<dbReference type="SUPFAM" id="SSF52540">
    <property type="entry name" value="P-loop containing nucleoside triphosphate hydrolases"/>
    <property type="match status" value="1"/>
</dbReference>
<comment type="caution">
    <text evidence="4">The sequence shown here is derived from an EMBL/GenBank/DDBJ whole genome shotgun (WGS) entry which is preliminary data.</text>
</comment>
<evidence type="ECO:0000256" key="1">
    <source>
        <dbReference type="ARBA" id="ARBA00022741"/>
    </source>
</evidence>
<dbReference type="SMART" id="SM00382">
    <property type="entry name" value="AAA"/>
    <property type="match status" value="1"/>
</dbReference>
<dbReference type="EMBL" id="VYDA01000229">
    <property type="protein sequence ID" value="MYH61340.1"/>
    <property type="molecule type" value="Genomic_DNA"/>
</dbReference>
<dbReference type="CDD" id="cd03214">
    <property type="entry name" value="ABC_Iron-Siderophores_B12_Hemin"/>
    <property type="match status" value="1"/>
</dbReference>
<organism evidence="4">
    <name type="scientific">Caldilineaceae bacterium SB0675_bin_29</name>
    <dbReference type="NCBI Taxonomy" id="2605266"/>
    <lineage>
        <taxon>Bacteria</taxon>
        <taxon>Bacillati</taxon>
        <taxon>Chloroflexota</taxon>
        <taxon>Caldilineae</taxon>
        <taxon>Caldilineales</taxon>
        <taxon>Caldilineaceae</taxon>
    </lineage>
</organism>
<dbReference type="Pfam" id="PF00005">
    <property type="entry name" value="ABC_tran"/>
    <property type="match status" value="1"/>
</dbReference>
<dbReference type="GO" id="GO:0016887">
    <property type="term" value="F:ATP hydrolysis activity"/>
    <property type="evidence" value="ECO:0007669"/>
    <property type="project" value="InterPro"/>
</dbReference>
<dbReference type="Gene3D" id="3.40.50.300">
    <property type="entry name" value="P-loop containing nucleotide triphosphate hydrolases"/>
    <property type="match status" value="1"/>
</dbReference>
<evidence type="ECO:0000259" key="3">
    <source>
        <dbReference type="PROSITE" id="PS50893"/>
    </source>
</evidence>